<dbReference type="InterPro" id="IPR014145">
    <property type="entry name" value="LigD_pol_dom"/>
</dbReference>
<dbReference type="EMBL" id="JAAKZV010000239">
    <property type="protein sequence ID" value="NGN68878.1"/>
    <property type="molecule type" value="Genomic_DNA"/>
</dbReference>
<dbReference type="Gene3D" id="3.90.920.10">
    <property type="entry name" value="DNA primase, PRIM domain"/>
    <property type="match status" value="1"/>
</dbReference>
<dbReference type="NCBIfam" id="TIGR02778">
    <property type="entry name" value="ligD_pol"/>
    <property type="match status" value="1"/>
</dbReference>
<dbReference type="CDD" id="cd04861">
    <property type="entry name" value="LigD_Pol_like"/>
    <property type="match status" value="1"/>
</dbReference>
<keyword evidence="2" id="KW-0436">Ligase</keyword>
<evidence type="ECO:0000313" key="3">
    <source>
        <dbReference type="Proteomes" id="UP000481583"/>
    </source>
</evidence>
<feature type="domain" description="DNA ligase D polymerase" evidence="1">
    <location>
        <begin position="27"/>
        <end position="279"/>
    </location>
</feature>
<dbReference type="Pfam" id="PF21686">
    <property type="entry name" value="LigD_Prim-Pol"/>
    <property type="match status" value="1"/>
</dbReference>
<accession>A0A6G4UBW6</accession>
<dbReference type="InterPro" id="IPR052171">
    <property type="entry name" value="NHEJ_LigD"/>
</dbReference>
<name>A0A6G4UBW6_9ACTN</name>
<sequence>MAAHRRVEVSRPDKELFPGDGTHAAITKADFVDYHRAVARWMVPHLRGRPVSMERYPDGIDGESFFHKRAPDHFPGWIARVQVAKEDGKLTMPLCEDAATLAYLANQAAITLHPWLSRTDLPKHPDKLIFDLDPPGDDFDIVRWTAFELRGLLADIGLRPLVMTTGSRGLHVVLPLDRSQTFDEVRAIAREIADVLAGRHPDDLTTEPRKNKRHGRLYLDLQRNAYAQTGVAPYSVRARPGAPVATPLTWDELKDEAIGPRHWTVHSVPERLEKHGDPWAAPSRNRRSLRAARRRLGELFGG</sequence>
<evidence type="ECO:0000259" key="1">
    <source>
        <dbReference type="Pfam" id="PF21686"/>
    </source>
</evidence>
<gene>
    <name evidence="2" type="ORF">G5C51_33920</name>
</gene>
<dbReference type="AlphaFoldDB" id="A0A6G4UBW6"/>
<organism evidence="2 3">
    <name type="scientific">Streptomyces coryli</name>
    <dbReference type="NCBI Taxonomy" id="1128680"/>
    <lineage>
        <taxon>Bacteria</taxon>
        <taxon>Bacillati</taxon>
        <taxon>Actinomycetota</taxon>
        <taxon>Actinomycetes</taxon>
        <taxon>Kitasatosporales</taxon>
        <taxon>Streptomycetaceae</taxon>
        <taxon>Streptomyces</taxon>
    </lineage>
</organism>
<keyword evidence="3" id="KW-1185">Reference proteome</keyword>
<dbReference type="PANTHER" id="PTHR42705">
    <property type="entry name" value="BIFUNCTIONAL NON-HOMOLOGOUS END JOINING PROTEIN LIGD"/>
    <property type="match status" value="1"/>
</dbReference>
<proteinExistence type="predicted"/>
<dbReference type="GO" id="GO:0016874">
    <property type="term" value="F:ligase activity"/>
    <property type="evidence" value="ECO:0007669"/>
    <property type="project" value="UniProtKB-KW"/>
</dbReference>
<dbReference type="PANTHER" id="PTHR42705:SF2">
    <property type="entry name" value="BIFUNCTIONAL NON-HOMOLOGOUS END JOINING PROTEIN LIGD"/>
    <property type="match status" value="1"/>
</dbReference>
<dbReference type="Proteomes" id="UP000481583">
    <property type="component" value="Unassembled WGS sequence"/>
</dbReference>
<dbReference type="RefSeq" id="WP_165243252.1">
    <property type="nucleotide sequence ID" value="NZ_JAAKZV010000239.1"/>
</dbReference>
<evidence type="ECO:0000313" key="2">
    <source>
        <dbReference type="EMBL" id="NGN68878.1"/>
    </source>
</evidence>
<comment type="caution">
    <text evidence="2">The sequence shown here is derived from an EMBL/GenBank/DDBJ whole genome shotgun (WGS) entry which is preliminary data.</text>
</comment>
<reference evidence="2 3" key="1">
    <citation type="submission" date="2020-02" db="EMBL/GenBank/DDBJ databases">
        <title>Whole-genome analyses of novel actinobacteria.</title>
        <authorList>
            <person name="Sahin N."/>
        </authorList>
    </citation>
    <scope>NUCLEOTIDE SEQUENCE [LARGE SCALE GENOMIC DNA]</scope>
    <source>
        <strain evidence="2 3">A7024</strain>
    </source>
</reference>
<protein>
    <submittedName>
        <fullName evidence="2">ATP-dependent DNA ligase</fullName>
    </submittedName>
</protein>